<dbReference type="Pfam" id="PF00582">
    <property type="entry name" value="Usp"/>
    <property type="match status" value="2"/>
</dbReference>
<dbReference type="EMBL" id="JBHSAX010000005">
    <property type="protein sequence ID" value="MFC3961589.1"/>
    <property type="molecule type" value="Genomic_DNA"/>
</dbReference>
<comment type="similarity">
    <text evidence="1">Belongs to the universal stress protein A family.</text>
</comment>
<name>A0ABV8DP25_9NOCA</name>
<organism evidence="3 4">
    <name type="scientific">Nocardia jiangsuensis</name>
    <dbReference type="NCBI Taxonomy" id="1691563"/>
    <lineage>
        <taxon>Bacteria</taxon>
        <taxon>Bacillati</taxon>
        <taxon>Actinomycetota</taxon>
        <taxon>Actinomycetes</taxon>
        <taxon>Mycobacteriales</taxon>
        <taxon>Nocardiaceae</taxon>
        <taxon>Nocardia</taxon>
    </lineage>
</organism>
<dbReference type="InterPro" id="IPR006016">
    <property type="entry name" value="UspA"/>
</dbReference>
<evidence type="ECO:0000259" key="2">
    <source>
        <dbReference type="Pfam" id="PF00582"/>
    </source>
</evidence>
<protein>
    <submittedName>
        <fullName evidence="3">Universal stress protein</fullName>
    </submittedName>
</protein>
<dbReference type="PANTHER" id="PTHR46553:SF3">
    <property type="entry name" value="ADENINE NUCLEOTIDE ALPHA HYDROLASES-LIKE SUPERFAMILY PROTEIN"/>
    <property type="match status" value="1"/>
</dbReference>
<dbReference type="Proteomes" id="UP001595696">
    <property type="component" value="Unassembled WGS sequence"/>
</dbReference>
<feature type="domain" description="UspA" evidence="2">
    <location>
        <begin position="157"/>
        <end position="285"/>
    </location>
</feature>
<dbReference type="SUPFAM" id="SSF52402">
    <property type="entry name" value="Adenine nucleotide alpha hydrolases-like"/>
    <property type="match status" value="2"/>
</dbReference>
<dbReference type="PANTHER" id="PTHR46553">
    <property type="entry name" value="ADENINE NUCLEOTIDE ALPHA HYDROLASES-LIKE SUPERFAMILY PROTEIN"/>
    <property type="match status" value="1"/>
</dbReference>
<dbReference type="InterPro" id="IPR006015">
    <property type="entry name" value="Universal_stress_UspA"/>
</dbReference>
<reference evidence="4" key="1">
    <citation type="journal article" date="2019" name="Int. J. Syst. Evol. Microbiol.">
        <title>The Global Catalogue of Microorganisms (GCM) 10K type strain sequencing project: providing services to taxonomists for standard genome sequencing and annotation.</title>
        <authorList>
            <consortium name="The Broad Institute Genomics Platform"/>
            <consortium name="The Broad Institute Genome Sequencing Center for Infectious Disease"/>
            <person name="Wu L."/>
            <person name="Ma J."/>
        </authorList>
    </citation>
    <scope>NUCLEOTIDE SEQUENCE [LARGE SCALE GENOMIC DNA]</scope>
    <source>
        <strain evidence="4">CGMCC 4.7330</strain>
    </source>
</reference>
<comment type="caution">
    <text evidence="3">The sequence shown here is derived from an EMBL/GenBank/DDBJ whole genome shotgun (WGS) entry which is preliminary data.</text>
</comment>
<dbReference type="RefSeq" id="WP_378611336.1">
    <property type="nucleotide sequence ID" value="NZ_JBHSAX010000005.1"/>
</dbReference>
<dbReference type="Gene3D" id="3.40.50.620">
    <property type="entry name" value="HUPs"/>
    <property type="match status" value="2"/>
</dbReference>
<proteinExistence type="inferred from homology"/>
<accession>A0ABV8DP25</accession>
<keyword evidence="4" id="KW-1185">Reference proteome</keyword>
<evidence type="ECO:0000313" key="4">
    <source>
        <dbReference type="Proteomes" id="UP001595696"/>
    </source>
</evidence>
<feature type="domain" description="UspA" evidence="2">
    <location>
        <begin position="9"/>
        <end position="146"/>
    </location>
</feature>
<dbReference type="PRINTS" id="PR01438">
    <property type="entry name" value="UNVRSLSTRESS"/>
</dbReference>
<dbReference type="InterPro" id="IPR014729">
    <property type="entry name" value="Rossmann-like_a/b/a_fold"/>
</dbReference>
<evidence type="ECO:0000313" key="3">
    <source>
        <dbReference type="EMBL" id="MFC3961589.1"/>
    </source>
</evidence>
<gene>
    <name evidence="3" type="ORF">ACFO0B_06265</name>
</gene>
<sequence>MSSTTTPTPVVVGTDGSEQAGAAVRWAAREAAAHRAPLHIVHAVGVPVDFGPGVGYAPIDFGTLREAGNEIVTAARTLARDVAGGELTISTAVIEASAIPTLRDAAKDARMLVVGTRGFGALRRGLLGSVSTGVARHAECPVAVIPDGGTVIPEQGPVVVGVDGSAASRHAVEVAFDEACRRDVELVAVHAWSEFGRYVSREEMQTEGAALLAESLAGFAENYPDVPVRRVVVEDRPARRLLATAQDAQLVVVGSHGRGGFAGMTLGSVSQAVLHAADCPVIIARGER</sequence>
<evidence type="ECO:0000256" key="1">
    <source>
        <dbReference type="ARBA" id="ARBA00008791"/>
    </source>
</evidence>